<organism evidence="1 2">
    <name type="scientific">Klebsiella spallanzanii</name>
    <dbReference type="NCBI Taxonomy" id="2587528"/>
    <lineage>
        <taxon>Bacteria</taxon>
        <taxon>Pseudomonadati</taxon>
        <taxon>Pseudomonadota</taxon>
        <taxon>Gammaproteobacteria</taxon>
        <taxon>Enterobacterales</taxon>
        <taxon>Enterobacteriaceae</taxon>
        <taxon>Klebsiella/Raoultella group</taxon>
        <taxon>Klebsiella</taxon>
    </lineage>
</organism>
<name>A0A564NK63_9ENTR</name>
<reference evidence="1 2" key="1">
    <citation type="submission" date="2019-07" db="EMBL/GenBank/DDBJ databases">
        <authorList>
            <person name="Brisse S."/>
            <person name="Rodrigues C."/>
            <person name="Thorpe H."/>
        </authorList>
    </citation>
    <scope>NUCLEOTIDE SEQUENCE [LARGE SCALE GENOMIC DNA]</scope>
    <source>
        <strain evidence="1">SB6408</strain>
    </source>
</reference>
<dbReference type="EMBL" id="CABGHF010000056">
    <property type="protein sequence ID" value="VUT06162.1"/>
    <property type="molecule type" value="Genomic_DNA"/>
</dbReference>
<dbReference type="Proteomes" id="UP000318370">
    <property type="component" value="Unassembled WGS sequence"/>
</dbReference>
<evidence type="ECO:0000313" key="1">
    <source>
        <dbReference type="EMBL" id="VUT06162.1"/>
    </source>
</evidence>
<proteinExistence type="predicted"/>
<gene>
    <name evidence="1" type="ORF">SB6408_02334</name>
</gene>
<sequence>MWRICSVLDIIRSSNERPLVLIVDDKMQLRIVRPSLTCEQIRKISIEKLEEIIIGELN</sequence>
<evidence type="ECO:0000313" key="2">
    <source>
        <dbReference type="Proteomes" id="UP000318370"/>
    </source>
</evidence>
<dbReference type="AlphaFoldDB" id="A0A564NK63"/>
<protein>
    <submittedName>
        <fullName evidence="1">Uncharacterized protein</fullName>
    </submittedName>
</protein>
<accession>A0A564NK63</accession>